<feature type="transmembrane region" description="Helical" evidence="1">
    <location>
        <begin position="79"/>
        <end position="99"/>
    </location>
</feature>
<evidence type="ECO:0000313" key="3">
    <source>
        <dbReference type="Proteomes" id="UP000178264"/>
    </source>
</evidence>
<name>A0A1F7VGD1_9BACT</name>
<gene>
    <name evidence="2" type="ORF">A3I42_04410</name>
</gene>
<organism evidence="2 3">
    <name type="scientific">Candidatus Uhrbacteria bacterium RIFCSPLOWO2_02_FULL_49_11</name>
    <dbReference type="NCBI Taxonomy" id="1802409"/>
    <lineage>
        <taxon>Bacteria</taxon>
        <taxon>Candidatus Uhriibacteriota</taxon>
    </lineage>
</organism>
<keyword evidence="1" id="KW-1133">Transmembrane helix</keyword>
<reference evidence="2 3" key="1">
    <citation type="journal article" date="2016" name="Nat. Commun.">
        <title>Thousands of microbial genomes shed light on interconnected biogeochemical processes in an aquifer system.</title>
        <authorList>
            <person name="Anantharaman K."/>
            <person name="Brown C.T."/>
            <person name="Hug L.A."/>
            <person name="Sharon I."/>
            <person name="Castelle C.J."/>
            <person name="Probst A.J."/>
            <person name="Thomas B.C."/>
            <person name="Singh A."/>
            <person name="Wilkins M.J."/>
            <person name="Karaoz U."/>
            <person name="Brodie E.L."/>
            <person name="Williams K.H."/>
            <person name="Hubbard S.S."/>
            <person name="Banfield J.F."/>
        </authorList>
    </citation>
    <scope>NUCLEOTIDE SEQUENCE [LARGE SCALE GENOMIC DNA]</scope>
</reference>
<proteinExistence type="predicted"/>
<dbReference type="Proteomes" id="UP000178264">
    <property type="component" value="Unassembled WGS sequence"/>
</dbReference>
<comment type="caution">
    <text evidence="2">The sequence shown here is derived from an EMBL/GenBank/DDBJ whole genome shotgun (WGS) entry which is preliminary data.</text>
</comment>
<dbReference type="EMBL" id="MGER01000001">
    <property type="protein sequence ID" value="OGL89054.1"/>
    <property type="molecule type" value="Genomic_DNA"/>
</dbReference>
<feature type="transmembrane region" description="Helical" evidence="1">
    <location>
        <begin position="20"/>
        <end position="40"/>
    </location>
</feature>
<keyword evidence="1" id="KW-0812">Transmembrane</keyword>
<keyword evidence="1" id="KW-0472">Membrane</keyword>
<protein>
    <submittedName>
        <fullName evidence="2">Uncharacterized protein</fullName>
    </submittedName>
</protein>
<feature type="transmembrane region" description="Helical" evidence="1">
    <location>
        <begin position="52"/>
        <end position="73"/>
    </location>
</feature>
<evidence type="ECO:0000256" key="1">
    <source>
        <dbReference type="SAM" id="Phobius"/>
    </source>
</evidence>
<evidence type="ECO:0000313" key="2">
    <source>
        <dbReference type="EMBL" id="OGL89054.1"/>
    </source>
</evidence>
<dbReference type="AlphaFoldDB" id="A0A1F7VGD1"/>
<accession>A0A1F7VGD1</accession>
<sequence>MEITTLFDPYPTPLPVSAVRIFIVMIIGGGAVSTALFLVAKFFRHDPPLKRFLMKFVQWCVASTCIAVLLLFFRQQRAYLLSTAGIAYGAVLGCAAWLVRIAVKGIRRLANEQHAWREQEERKKYL</sequence>